<comment type="caution">
    <text evidence="2">The sequence shown here is derived from an EMBL/GenBank/DDBJ whole genome shotgun (WGS) entry which is preliminary data.</text>
</comment>
<evidence type="ECO:0000313" key="2">
    <source>
        <dbReference type="EMBL" id="MBK9984593.1"/>
    </source>
</evidence>
<evidence type="ECO:0000313" key="3">
    <source>
        <dbReference type="Proteomes" id="UP000808337"/>
    </source>
</evidence>
<dbReference type="AlphaFoldDB" id="A0A9D7SZ39"/>
<sequence length="195" mass="21960">MKKKNDILKSDISQWLEDNSSPTGIEIQQTEDAILRFAAAHAVSPDPGLKNKILDKIKALNSNKNNREPLSLDNLPILDQRSNWMDWQEVVKGINPPKDFDGIFLHSLESSPRRELFVAWVKEYVAEEVHTDLIESFILLEGTCECRITDANGNAHVVRMAAGDFITMHTGETHDVIITSLEPAKAILQWMKLSA</sequence>
<dbReference type="PROSITE" id="PS51698">
    <property type="entry name" value="U_BOX"/>
    <property type="match status" value="1"/>
</dbReference>
<name>A0A9D7SZ39_9BACT</name>
<dbReference type="InterPro" id="IPR011051">
    <property type="entry name" value="RmlC_Cupin_sf"/>
</dbReference>
<gene>
    <name evidence="2" type="ORF">IPP15_19890</name>
</gene>
<dbReference type="EMBL" id="JADKGY010000030">
    <property type="protein sequence ID" value="MBK9984593.1"/>
    <property type="molecule type" value="Genomic_DNA"/>
</dbReference>
<dbReference type="InterPro" id="IPR014710">
    <property type="entry name" value="RmlC-like_jellyroll"/>
</dbReference>
<reference evidence="2 3" key="1">
    <citation type="submission" date="2020-10" db="EMBL/GenBank/DDBJ databases">
        <title>Connecting structure to function with the recovery of over 1000 high-quality activated sludge metagenome-assembled genomes encoding full-length rRNA genes using long-read sequencing.</title>
        <authorList>
            <person name="Singleton C.M."/>
            <person name="Petriglieri F."/>
            <person name="Kristensen J.M."/>
            <person name="Kirkegaard R.H."/>
            <person name="Michaelsen T.Y."/>
            <person name="Andersen M.H."/>
            <person name="Karst S.M."/>
            <person name="Dueholm M.S."/>
            <person name="Nielsen P.H."/>
            <person name="Albertsen M."/>
        </authorList>
    </citation>
    <scope>NUCLEOTIDE SEQUENCE [LARGE SCALE GENOMIC DNA]</scope>
    <source>
        <strain evidence="2">Ribe_18-Q3-R11-54_MAXAC.273</strain>
    </source>
</reference>
<organism evidence="2 3">
    <name type="scientific">Candidatus Opimibacter skivensis</name>
    <dbReference type="NCBI Taxonomy" id="2982028"/>
    <lineage>
        <taxon>Bacteria</taxon>
        <taxon>Pseudomonadati</taxon>
        <taxon>Bacteroidota</taxon>
        <taxon>Saprospiria</taxon>
        <taxon>Saprospirales</taxon>
        <taxon>Saprospiraceae</taxon>
        <taxon>Candidatus Opimibacter</taxon>
    </lineage>
</organism>
<dbReference type="GO" id="GO:0004842">
    <property type="term" value="F:ubiquitin-protein transferase activity"/>
    <property type="evidence" value="ECO:0007669"/>
    <property type="project" value="InterPro"/>
</dbReference>
<dbReference type="GO" id="GO:0016567">
    <property type="term" value="P:protein ubiquitination"/>
    <property type="evidence" value="ECO:0007669"/>
    <property type="project" value="InterPro"/>
</dbReference>
<feature type="domain" description="U-box" evidence="1">
    <location>
        <begin position="1"/>
        <end position="22"/>
    </location>
</feature>
<dbReference type="SUPFAM" id="SSF51182">
    <property type="entry name" value="RmlC-like cupins"/>
    <property type="match status" value="1"/>
</dbReference>
<accession>A0A9D7SZ39</accession>
<protein>
    <submittedName>
        <fullName evidence="2">Cupin domain-containing protein</fullName>
    </submittedName>
</protein>
<proteinExistence type="predicted"/>
<dbReference type="InterPro" id="IPR003613">
    <property type="entry name" value="Ubox_domain"/>
</dbReference>
<dbReference type="Gene3D" id="2.60.120.10">
    <property type="entry name" value="Jelly Rolls"/>
    <property type="match status" value="1"/>
</dbReference>
<dbReference type="Proteomes" id="UP000808337">
    <property type="component" value="Unassembled WGS sequence"/>
</dbReference>
<evidence type="ECO:0000259" key="1">
    <source>
        <dbReference type="PROSITE" id="PS51698"/>
    </source>
</evidence>